<feature type="region of interest" description="Disordered" evidence="1">
    <location>
        <begin position="1"/>
        <end position="46"/>
    </location>
</feature>
<gene>
    <name evidence="2" type="ORF">R9X50_00365900</name>
</gene>
<dbReference type="PANTHER" id="PTHR43591">
    <property type="entry name" value="METHYLTRANSFERASE"/>
    <property type="match status" value="1"/>
</dbReference>
<feature type="compositionally biased region" description="Polar residues" evidence="1">
    <location>
        <begin position="1"/>
        <end position="19"/>
    </location>
</feature>
<evidence type="ECO:0000313" key="2">
    <source>
        <dbReference type="EMBL" id="WPH00829.1"/>
    </source>
</evidence>
<name>A0AAQ3M3D2_9PEZI</name>
<dbReference type="Gene3D" id="3.40.50.150">
    <property type="entry name" value="Vaccinia Virus protein VP39"/>
    <property type="match status" value="1"/>
</dbReference>
<evidence type="ECO:0000313" key="3">
    <source>
        <dbReference type="Proteomes" id="UP001303373"/>
    </source>
</evidence>
<keyword evidence="3" id="KW-1185">Reference proteome</keyword>
<dbReference type="PANTHER" id="PTHR43591:SF24">
    <property type="entry name" value="2-METHOXY-6-POLYPRENYL-1,4-BENZOQUINOL METHYLASE, MITOCHONDRIAL"/>
    <property type="match status" value="1"/>
</dbReference>
<sequence>MADSGQSPVSPGAGLSSSMAPAKLAAQTSTAPPAPDDQSYDDDGDVDMWNGGGEFRVLEADPDIDSTLGDDSDSFTTSLNSLVTHYKFENGRRYHAYHDKKYALPNDDAEVQRLELQHRIWHLCLSGRLHLAPLPKEIGSALDLGCGTGAWAIDFAELHPECHVIGTDLSPIQPTMVPPNVEFLIDDFTNPWLYPSRFNYIHSRMITIAHLNWAKLIDECWRNLEPGGWVEFQEYSGTFRCDDGTFSRAPDLQKWDGAMQEACEKIGIDLTAVMRVDQLFQDRGFVNIQSAHTKWALGTWPKGAREKEIGRLFARNIISGAEGLSTRLLTKVLGWPIEKVNAAVNAAENDIKAGKAHCYFGIEFKWAQKPFDAHD</sequence>
<dbReference type="GO" id="GO:0008168">
    <property type="term" value="F:methyltransferase activity"/>
    <property type="evidence" value="ECO:0007669"/>
    <property type="project" value="TreeGrafter"/>
</dbReference>
<dbReference type="Proteomes" id="UP001303373">
    <property type="component" value="Chromosome 5"/>
</dbReference>
<protein>
    <submittedName>
        <fullName evidence="2">Secondary metabolism regulator lae1</fullName>
    </submittedName>
</protein>
<dbReference type="InterPro" id="IPR029063">
    <property type="entry name" value="SAM-dependent_MTases_sf"/>
</dbReference>
<organism evidence="2 3">
    <name type="scientific">Acrodontium crateriforme</name>
    <dbReference type="NCBI Taxonomy" id="150365"/>
    <lineage>
        <taxon>Eukaryota</taxon>
        <taxon>Fungi</taxon>
        <taxon>Dikarya</taxon>
        <taxon>Ascomycota</taxon>
        <taxon>Pezizomycotina</taxon>
        <taxon>Dothideomycetes</taxon>
        <taxon>Dothideomycetidae</taxon>
        <taxon>Mycosphaerellales</taxon>
        <taxon>Teratosphaeriaceae</taxon>
        <taxon>Acrodontium</taxon>
    </lineage>
</organism>
<proteinExistence type="predicted"/>
<dbReference type="CDD" id="cd02440">
    <property type="entry name" value="AdoMet_MTases"/>
    <property type="match status" value="1"/>
</dbReference>
<dbReference type="EMBL" id="CP138584">
    <property type="protein sequence ID" value="WPH00829.1"/>
    <property type="molecule type" value="Genomic_DNA"/>
</dbReference>
<accession>A0AAQ3M3D2</accession>
<evidence type="ECO:0000256" key="1">
    <source>
        <dbReference type="SAM" id="MobiDB-lite"/>
    </source>
</evidence>
<reference evidence="2 3" key="1">
    <citation type="submission" date="2023-11" db="EMBL/GenBank/DDBJ databases">
        <title>An acidophilic fungus is an integral part of prey digestion in a carnivorous sundew plant.</title>
        <authorList>
            <person name="Tsai I.J."/>
        </authorList>
    </citation>
    <scope>NUCLEOTIDE SEQUENCE [LARGE SCALE GENOMIC DNA]</scope>
    <source>
        <strain evidence="2">169a</strain>
    </source>
</reference>
<dbReference type="Pfam" id="PF13489">
    <property type="entry name" value="Methyltransf_23"/>
    <property type="match status" value="1"/>
</dbReference>
<dbReference type="SUPFAM" id="SSF53335">
    <property type="entry name" value="S-adenosyl-L-methionine-dependent methyltransferases"/>
    <property type="match status" value="1"/>
</dbReference>
<dbReference type="AlphaFoldDB" id="A0AAQ3M3D2"/>